<dbReference type="GO" id="GO:0005737">
    <property type="term" value="C:cytoplasm"/>
    <property type="evidence" value="ECO:0007669"/>
    <property type="project" value="UniProtKB-SubCell"/>
</dbReference>
<comment type="catalytic activity">
    <reaction evidence="12 13">
        <text>Endonucleolytic cleavage at a junction such as a reciprocal single-stranded crossover between two homologous DNA duplexes (Holliday junction).</text>
        <dbReference type="EC" id="3.1.21.10"/>
    </reaction>
</comment>
<evidence type="ECO:0000256" key="13">
    <source>
        <dbReference type="HAMAP-Rule" id="MF_00034"/>
    </source>
</evidence>
<comment type="subcellular location">
    <subcellularLocation>
        <location evidence="13">Cytoplasm</location>
    </subcellularLocation>
</comment>
<feature type="active site" evidence="13">
    <location>
        <position position="16"/>
    </location>
</feature>
<evidence type="ECO:0000313" key="16">
    <source>
        <dbReference type="EMBL" id="VFJ53945.1"/>
    </source>
</evidence>
<dbReference type="PANTHER" id="PTHR30194:SF3">
    <property type="entry name" value="CROSSOVER JUNCTION ENDODEOXYRIBONUCLEASE RUVC"/>
    <property type="match status" value="1"/>
</dbReference>
<gene>
    <name evidence="13" type="primary">ruvC</name>
    <name evidence="15" type="ORF">BECKDK2373B_GA0170837_101618</name>
    <name evidence="16" type="ORF">BECKDK2373C_GA0170839_104116</name>
</gene>
<keyword evidence="8 13" id="KW-0460">Magnesium</keyword>
<dbReference type="NCBIfam" id="TIGR00228">
    <property type="entry name" value="ruvC"/>
    <property type="match status" value="1"/>
</dbReference>
<feature type="active site" evidence="13">
    <location>
        <position position="76"/>
    </location>
</feature>
<keyword evidence="11 13" id="KW-0234">DNA repair</keyword>
<sequence length="177" mass="19175">MEKPETDPPVRILGIDPGSRVTGFGVIAMRANHATHIAGGCIRAHREQNPVAGLKAIFEGIGRVIEEYQPDEMVAEQVFFHRNAASALKLGQARGAALMAGITRGLPIHEYTPAEIKQAVTGKGNATKAQVQYMIRLLLNLPEPPESDVADALGAALCHGHTRQTGIRMARGTRWRR</sequence>
<reference evidence="15" key="1">
    <citation type="submission" date="2019-02" db="EMBL/GenBank/DDBJ databases">
        <authorList>
            <person name="Gruber-Vodicka R. H."/>
            <person name="Seah K. B. B."/>
        </authorList>
    </citation>
    <scope>NUCLEOTIDE SEQUENCE</scope>
    <source>
        <strain evidence="16">BECK_DK161</strain>
        <strain evidence="15">BECK_DK47</strain>
    </source>
</reference>
<dbReference type="GO" id="GO:0048476">
    <property type="term" value="C:Holliday junction resolvase complex"/>
    <property type="evidence" value="ECO:0007669"/>
    <property type="project" value="UniProtKB-UniRule"/>
</dbReference>
<keyword evidence="10 13" id="KW-0233">DNA recombination</keyword>
<evidence type="ECO:0000256" key="2">
    <source>
        <dbReference type="ARBA" id="ARBA00022490"/>
    </source>
</evidence>
<dbReference type="GO" id="GO:0000287">
    <property type="term" value="F:magnesium ion binding"/>
    <property type="evidence" value="ECO:0007669"/>
    <property type="project" value="UniProtKB-UniRule"/>
</dbReference>
<evidence type="ECO:0000256" key="12">
    <source>
        <dbReference type="ARBA" id="ARBA00029354"/>
    </source>
</evidence>
<feature type="active site" evidence="13">
    <location>
        <position position="148"/>
    </location>
</feature>
<accession>A0A450S5Q9</accession>
<dbReference type="InterPro" id="IPR012337">
    <property type="entry name" value="RNaseH-like_sf"/>
</dbReference>
<keyword evidence="4 13" id="KW-0479">Metal-binding</keyword>
<evidence type="ECO:0000256" key="9">
    <source>
        <dbReference type="ARBA" id="ARBA00023125"/>
    </source>
</evidence>
<dbReference type="HAMAP" id="MF_00034">
    <property type="entry name" value="RuvC"/>
    <property type="match status" value="1"/>
</dbReference>
<evidence type="ECO:0000256" key="3">
    <source>
        <dbReference type="ARBA" id="ARBA00022722"/>
    </source>
</evidence>
<proteinExistence type="inferred from homology"/>
<dbReference type="GO" id="GO:0008821">
    <property type="term" value="F:crossover junction DNA endonuclease activity"/>
    <property type="evidence" value="ECO:0007669"/>
    <property type="project" value="UniProtKB-UniRule"/>
</dbReference>
<evidence type="ECO:0000256" key="10">
    <source>
        <dbReference type="ARBA" id="ARBA00023172"/>
    </source>
</evidence>
<dbReference type="EMBL" id="CAADEY010000041">
    <property type="protein sequence ID" value="VFJ53945.1"/>
    <property type="molecule type" value="Genomic_DNA"/>
</dbReference>
<keyword evidence="9 13" id="KW-0238">DNA-binding</keyword>
<feature type="binding site" evidence="13">
    <location>
        <position position="76"/>
    </location>
    <ligand>
        <name>Mg(2+)</name>
        <dbReference type="ChEBI" id="CHEBI:18420"/>
        <label>2</label>
    </ligand>
</feature>
<protein>
    <recommendedName>
        <fullName evidence="13 14">Crossover junction endodeoxyribonuclease RuvC</fullName>
        <ecNumber evidence="13 14">3.1.21.10</ecNumber>
    </recommendedName>
    <alternativeName>
        <fullName evidence="13">Holliday junction nuclease RuvC</fullName>
    </alternativeName>
    <alternativeName>
        <fullName evidence="13">Holliday junction resolvase RuvC</fullName>
    </alternativeName>
</protein>
<comment type="subunit">
    <text evidence="13">Homodimer which binds Holliday junction (HJ) DNA. The HJ becomes 2-fold symmetrical on binding to RuvC with unstacked arms; it has a different conformation from HJ DNA in complex with RuvA. In the full resolvosome a probable DNA-RuvA(4)-RuvB(12)-RuvC(2) complex forms which resolves the HJ.</text>
</comment>
<evidence type="ECO:0000256" key="1">
    <source>
        <dbReference type="ARBA" id="ARBA00009518"/>
    </source>
</evidence>
<dbReference type="GO" id="GO:0006310">
    <property type="term" value="P:DNA recombination"/>
    <property type="evidence" value="ECO:0007669"/>
    <property type="project" value="UniProtKB-UniRule"/>
</dbReference>
<dbReference type="GO" id="GO:0006281">
    <property type="term" value="P:DNA repair"/>
    <property type="evidence" value="ECO:0007669"/>
    <property type="project" value="UniProtKB-UniRule"/>
</dbReference>
<dbReference type="InterPro" id="IPR020563">
    <property type="entry name" value="X-over_junc_endoDNase_Mg_BS"/>
</dbReference>
<dbReference type="Gene3D" id="3.30.420.10">
    <property type="entry name" value="Ribonuclease H-like superfamily/Ribonuclease H"/>
    <property type="match status" value="1"/>
</dbReference>
<dbReference type="GO" id="GO:0003677">
    <property type="term" value="F:DNA binding"/>
    <property type="evidence" value="ECO:0007669"/>
    <property type="project" value="UniProtKB-KW"/>
</dbReference>
<dbReference type="PANTHER" id="PTHR30194">
    <property type="entry name" value="CROSSOVER JUNCTION ENDODEOXYRIBONUCLEASE RUVC"/>
    <property type="match status" value="1"/>
</dbReference>
<dbReference type="InterPro" id="IPR002176">
    <property type="entry name" value="X-over_junc_endoDNase_RuvC"/>
</dbReference>
<evidence type="ECO:0000256" key="8">
    <source>
        <dbReference type="ARBA" id="ARBA00022842"/>
    </source>
</evidence>
<dbReference type="CDD" id="cd16962">
    <property type="entry name" value="RuvC"/>
    <property type="match status" value="1"/>
</dbReference>
<evidence type="ECO:0000256" key="7">
    <source>
        <dbReference type="ARBA" id="ARBA00022801"/>
    </source>
</evidence>
<dbReference type="EMBL" id="CAADEX010000016">
    <property type="protein sequence ID" value="VFJ47234.1"/>
    <property type="molecule type" value="Genomic_DNA"/>
</dbReference>
<dbReference type="FunFam" id="3.30.420.10:FF:000002">
    <property type="entry name" value="Crossover junction endodeoxyribonuclease RuvC"/>
    <property type="match status" value="1"/>
</dbReference>
<dbReference type="Pfam" id="PF02075">
    <property type="entry name" value="RuvC"/>
    <property type="match status" value="1"/>
</dbReference>
<dbReference type="PROSITE" id="PS01321">
    <property type="entry name" value="RUVC"/>
    <property type="match status" value="1"/>
</dbReference>
<name>A0A450S5Q9_9GAMM</name>
<comment type="cofactor">
    <cofactor evidence="13">
        <name>Mg(2+)</name>
        <dbReference type="ChEBI" id="CHEBI:18420"/>
    </cofactor>
    <text evidence="13">Binds 2 Mg(2+) ion per subunit.</text>
</comment>
<comment type="similarity">
    <text evidence="1 13">Belongs to the RuvC family.</text>
</comment>
<evidence type="ECO:0000256" key="4">
    <source>
        <dbReference type="ARBA" id="ARBA00022723"/>
    </source>
</evidence>
<dbReference type="SUPFAM" id="SSF53098">
    <property type="entry name" value="Ribonuclease H-like"/>
    <property type="match status" value="1"/>
</dbReference>
<evidence type="ECO:0000256" key="5">
    <source>
        <dbReference type="ARBA" id="ARBA00022759"/>
    </source>
</evidence>
<feature type="binding site" evidence="13">
    <location>
        <position position="148"/>
    </location>
    <ligand>
        <name>Mg(2+)</name>
        <dbReference type="ChEBI" id="CHEBI:18420"/>
        <label>1</label>
    </ligand>
</feature>
<keyword evidence="7 13" id="KW-0378">Hydrolase</keyword>
<evidence type="ECO:0000256" key="6">
    <source>
        <dbReference type="ARBA" id="ARBA00022763"/>
    </source>
</evidence>
<comment type="function">
    <text evidence="13">The RuvA-RuvB-RuvC complex processes Holliday junction (HJ) DNA during genetic recombination and DNA repair. Endonuclease that resolves HJ intermediates. Cleaves cruciform DNA by making single-stranded nicks across the HJ at symmetrical positions within the homologous arms, yielding a 5'-phosphate and a 3'-hydroxyl group; requires a central core of homology in the junction. The consensus cleavage sequence is 5'-(A/T)TT(C/G)-3'. Cleavage occurs on the 3'-side of the TT dinucleotide at the point of strand exchange. HJ branch migration catalyzed by RuvA-RuvB allows RuvC to scan DNA until it finds its consensus sequence, where it cleaves and resolves the cruciform DNA.</text>
</comment>
<dbReference type="PRINTS" id="PR00696">
    <property type="entry name" value="RSOLVASERUVC"/>
</dbReference>
<evidence type="ECO:0000256" key="11">
    <source>
        <dbReference type="ARBA" id="ARBA00023204"/>
    </source>
</evidence>
<dbReference type="InterPro" id="IPR036397">
    <property type="entry name" value="RNaseH_sf"/>
</dbReference>
<dbReference type="AlphaFoldDB" id="A0A450S5Q9"/>
<keyword evidence="3 13" id="KW-0540">Nuclease</keyword>
<organism evidence="15">
    <name type="scientific">Candidatus Kentrum sp. DK</name>
    <dbReference type="NCBI Taxonomy" id="2126562"/>
    <lineage>
        <taxon>Bacteria</taxon>
        <taxon>Pseudomonadati</taxon>
        <taxon>Pseudomonadota</taxon>
        <taxon>Gammaproteobacteria</taxon>
        <taxon>Candidatus Kentrum</taxon>
    </lineage>
</organism>
<evidence type="ECO:0000313" key="15">
    <source>
        <dbReference type="EMBL" id="VFJ47234.1"/>
    </source>
</evidence>
<keyword evidence="2 13" id="KW-0963">Cytoplasm</keyword>
<keyword evidence="6 13" id="KW-0227">DNA damage</keyword>
<keyword evidence="5 13" id="KW-0255">Endonuclease</keyword>
<dbReference type="EC" id="3.1.21.10" evidence="13 14"/>
<feature type="binding site" evidence="13">
    <location>
        <position position="16"/>
    </location>
    <ligand>
        <name>Mg(2+)</name>
        <dbReference type="ChEBI" id="CHEBI:18420"/>
        <label>1</label>
    </ligand>
</feature>
<evidence type="ECO:0000256" key="14">
    <source>
        <dbReference type="NCBIfam" id="TIGR00228"/>
    </source>
</evidence>